<feature type="transmembrane region" description="Helical" evidence="9">
    <location>
        <begin position="6"/>
        <end position="28"/>
    </location>
</feature>
<evidence type="ECO:0000256" key="8">
    <source>
        <dbReference type="ARBA" id="ARBA00023136"/>
    </source>
</evidence>
<protein>
    <submittedName>
        <fullName evidence="10">Ceramide glucosyltransferase</fullName>
    </submittedName>
</protein>
<name>A0A150PS51_SORCE</name>
<keyword evidence="6 9" id="KW-0812">Transmembrane</keyword>
<keyword evidence="5 10" id="KW-0808">Transferase</keyword>
<dbReference type="Proteomes" id="UP000075604">
    <property type="component" value="Unassembled WGS sequence"/>
</dbReference>
<comment type="caution">
    <text evidence="10">The sequence shown here is derived from an EMBL/GenBank/DDBJ whole genome shotgun (WGS) entry which is preliminary data.</text>
</comment>
<dbReference type="InterPro" id="IPR029044">
    <property type="entry name" value="Nucleotide-diphossugar_trans"/>
</dbReference>
<dbReference type="GO" id="GO:0016020">
    <property type="term" value="C:membrane"/>
    <property type="evidence" value="ECO:0007669"/>
    <property type="project" value="UniProtKB-SubCell"/>
</dbReference>
<evidence type="ECO:0000256" key="5">
    <source>
        <dbReference type="ARBA" id="ARBA00022679"/>
    </source>
</evidence>
<evidence type="ECO:0000256" key="4">
    <source>
        <dbReference type="ARBA" id="ARBA00022676"/>
    </source>
</evidence>
<comment type="pathway">
    <text evidence="3">Sphingolipid metabolism.</text>
</comment>
<dbReference type="Pfam" id="PF13506">
    <property type="entry name" value="Glyco_transf_21"/>
    <property type="match status" value="1"/>
</dbReference>
<comment type="subcellular location">
    <subcellularLocation>
        <location evidence="1">Membrane</location>
        <topology evidence="1">Multi-pass membrane protein</topology>
    </subcellularLocation>
</comment>
<dbReference type="SUPFAM" id="SSF53448">
    <property type="entry name" value="Nucleotide-diphospho-sugar transferases"/>
    <property type="match status" value="1"/>
</dbReference>
<dbReference type="EMBL" id="JELX01001630">
    <property type="protein sequence ID" value="KYF58306.1"/>
    <property type="molecule type" value="Genomic_DNA"/>
</dbReference>
<accession>A0A150PS51</accession>
<feature type="transmembrane region" description="Helical" evidence="9">
    <location>
        <begin position="315"/>
        <end position="334"/>
    </location>
</feature>
<dbReference type="Gene3D" id="3.90.550.10">
    <property type="entry name" value="Spore Coat Polysaccharide Biosynthesis Protein SpsA, Chain A"/>
    <property type="match status" value="1"/>
</dbReference>
<dbReference type="AlphaFoldDB" id="A0A150PS51"/>
<evidence type="ECO:0000313" key="10">
    <source>
        <dbReference type="EMBL" id="KYF58306.1"/>
    </source>
</evidence>
<keyword evidence="7 9" id="KW-1133">Transmembrane helix</keyword>
<evidence type="ECO:0000313" key="11">
    <source>
        <dbReference type="Proteomes" id="UP000075604"/>
    </source>
</evidence>
<dbReference type="InterPro" id="IPR025993">
    <property type="entry name" value="Ceramide_glucosylTrfase"/>
</dbReference>
<gene>
    <name evidence="10" type="ORF">BE04_34730</name>
</gene>
<organism evidence="10 11">
    <name type="scientific">Sorangium cellulosum</name>
    <name type="common">Polyangium cellulosum</name>
    <dbReference type="NCBI Taxonomy" id="56"/>
    <lineage>
        <taxon>Bacteria</taxon>
        <taxon>Pseudomonadati</taxon>
        <taxon>Myxococcota</taxon>
        <taxon>Polyangia</taxon>
        <taxon>Polyangiales</taxon>
        <taxon>Polyangiaceae</taxon>
        <taxon>Sorangium</taxon>
    </lineage>
</organism>
<keyword evidence="4" id="KW-0328">Glycosyltransferase</keyword>
<evidence type="ECO:0000256" key="9">
    <source>
        <dbReference type="SAM" id="Phobius"/>
    </source>
</evidence>
<feature type="transmembrane region" description="Helical" evidence="9">
    <location>
        <begin position="283"/>
        <end position="303"/>
    </location>
</feature>
<evidence type="ECO:0000256" key="3">
    <source>
        <dbReference type="ARBA" id="ARBA00004991"/>
    </source>
</evidence>
<dbReference type="GO" id="GO:0006679">
    <property type="term" value="P:glucosylceramide biosynthetic process"/>
    <property type="evidence" value="ECO:0007669"/>
    <property type="project" value="TreeGrafter"/>
</dbReference>
<comment type="pathway">
    <text evidence="2">Lipid metabolism; sphingolipid metabolism.</text>
</comment>
<evidence type="ECO:0000256" key="7">
    <source>
        <dbReference type="ARBA" id="ARBA00022989"/>
    </source>
</evidence>
<reference evidence="10 11" key="1">
    <citation type="submission" date="2014-02" db="EMBL/GenBank/DDBJ databases">
        <title>The small core and large imbalanced accessory genome model reveals a collaborative survival strategy of Sorangium cellulosum strains in nature.</title>
        <authorList>
            <person name="Han K."/>
            <person name="Peng R."/>
            <person name="Blom J."/>
            <person name="Li Y.-Z."/>
        </authorList>
    </citation>
    <scope>NUCLEOTIDE SEQUENCE [LARGE SCALE GENOMIC DNA]</scope>
    <source>
        <strain evidence="10 11">So0157-18</strain>
    </source>
</reference>
<evidence type="ECO:0000256" key="6">
    <source>
        <dbReference type="ARBA" id="ARBA00022692"/>
    </source>
</evidence>
<keyword evidence="8 9" id="KW-0472">Membrane</keyword>
<dbReference type="PANTHER" id="PTHR12726">
    <property type="entry name" value="CERAMIDE GLUCOSYLTRANSFERASE"/>
    <property type="match status" value="1"/>
</dbReference>
<dbReference type="PANTHER" id="PTHR12726:SF0">
    <property type="entry name" value="CERAMIDE GLUCOSYLTRANSFERASE"/>
    <property type="match status" value="1"/>
</dbReference>
<evidence type="ECO:0000256" key="1">
    <source>
        <dbReference type="ARBA" id="ARBA00004141"/>
    </source>
</evidence>
<sequence length="396" mass="42951">MDWGALATVAPTALSSTIYATLQAAFLLRIARHRLEAARGAPRPLAATPVVSILKPVAGVDDELASNLDSFARLDYPCYELVFGVASREDPAVPVIQAFIEAHPEVKARLCVTDPGEALNPKVAQLLELTRRAEGSVLVISDANVRVRPDYLRALLSRLMRPGVGLVSSLVAGTGERTLGAVVENAQLGAFIAPGIVAAAELAGRSISVGKSMAMRRADLERVGGFESVASVLAEDDVLGQRFSARGFVVDLCLDPIENRNTSCSLMRTLDRHTRWAKMRRALVPRCFAVEPFNAPLLIAWLTLLLSPTRLALEVWLFAWALQSLGTFLALRALRPARSNLALVVAEPLRTLCWFFCWLNAYSNRRVAWRGNAFYIGAGSELVAAEEPASVRSPAR</sequence>
<evidence type="ECO:0000256" key="2">
    <source>
        <dbReference type="ARBA" id="ARBA00004760"/>
    </source>
</evidence>
<proteinExistence type="predicted"/>
<dbReference type="GO" id="GO:0008120">
    <property type="term" value="F:ceramide glucosyltransferase activity"/>
    <property type="evidence" value="ECO:0007669"/>
    <property type="project" value="TreeGrafter"/>
</dbReference>